<gene>
    <name evidence="1" type="ORF">HU760_010135</name>
</gene>
<dbReference type="EMBL" id="JABWRZ020000001">
    <property type="protein sequence ID" value="MBV4490951.1"/>
    <property type="molecule type" value="Genomic_DNA"/>
</dbReference>
<accession>A0ABS6Q9U0</accession>
<protein>
    <submittedName>
        <fullName evidence="1">Uncharacterized protein</fullName>
    </submittedName>
</protein>
<dbReference type="RefSeq" id="WP_186674555.1">
    <property type="nucleotide sequence ID" value="NZ_JABWRZ020000001.1"/>
</dbReference>
<keyword evidence="2" id="KW-1185">Reference proteome</keyword>
<dbReference type="Proteomes" id="UP000609530">
    <property type="component" value="Unassembled WGS sequence"/>
</dbReference>
<sequence length="73" mass="8089">MTEEEAKDVLERIEYELSLGQPHTATQIVIHDLGLWAYLEKTSGLIASGGVLFDRPVLLEPKCDASFTVMSKP</sequence>
<evidence type="ECO:0000313" key="1">
    <source>
        <dbReference type="EMBL" id="MBV4490951.1"/>
    </source>
</evidence>
<name>A0ABS6Q9U0_9PSED</name>
<evidence type="ECO:0000313" key="2">
    <source>
        <dbReference type="Proteomes" id="UP000609530"/>
    </source>
</evidence>
<organism evidence="1 2">
    <name type="scientific">Pseudomonas oryzicola</name>
    <dbReference type="NCBI Taxonomy" id="485876"/>
    <lineage>
        <taxon>Bacteria</taxon>
        <taxon>Pseudomonadati</taxon>
        <taxon>Pseudomonadota</taxon>
        <taxon>Gammaproteobacteria</taxon>
        <taxon>Pseudomonadales</taxon>
        <taxon>Pseudomonadaceae</taxon>
        <taxon>Pseudomonas</taxon>
    </lineage>
</organism>
<reference evidence="1 2" key="1">
    <citation type="journal article" date="2020" name="Microorganisms">
        <title>Reliable Identification of Environmental Pseudomonas Isolates Using the rpoD Gene.</title>
        <authorList>
            <consortium name="The Broad Institute Genome Sequencing Platform"/>
            <person name="Girard L."/>
            <person name="Lood C."/>
            <person name="Rokni-Zadeh H."/>
            <person name="van Noort V."/>
            <person name="Lavigne R."/>
            <person name="De Mot R."/>
        </authorList>
    </citation>
    <scope>NUCLEOTIDE SEQUENCE [LARGE SCALE GENOMIC DNA]</scope>
    <source>
        <strain evidence="1 2">RD9SR1</strain>
    </source>
</reference>
<proteinExistence type="predicted"/>
<comment type="caution">
    <text evidence="1">The sequence shown here is derived from an EMBL/GenBank/DDBJ whole genome shotgun (WGS) entry which is preliminary data.</text>
</comment>